<reference evidence="1 2" key="1">
    <citation type="submission" date="2023-11" db="EMBL/GenBank/DDBJ databases">
        <title>Winogradskyella pelagius sp. nov., isolated from coastal sediment.</title>
        <authorList>
            <person name="Li F."/>
        </authorList>
    </citation>
    <scope>NUCLEOTIDE SEQUENCE [LARGE SCALE GENOMIC DNA]</scope>
    <source>
        <strain evidence="1 2">KCTC 23502</strain>
    </source>
</reference>
<comment type="caution">
    <text evidence="1">The sequence shown here is derived from an EMBL/GenBank/DDBJ whole genome shotgun (WGS) entry which is preliminary data.</text>
</comment>
<keyword evidence="2" id="KW-1185">Reference proteome</keyword>
<accession>A0ABU5ELK3</accession>
<evidence type="ECO:0000313" key="1">
    <source>
        <dbReference type="EMBL" id="MDY2586635.1"/>
    </source>
</evidence>
<sequence length="202" mass="23599">MKKIFLLGFSFMAFNSCIELPEKSNNSSDSISGIDFKTISVEKLYQLDVPKYMKEMPSLHPEASLEYANIYKEAYVIVIHEDKEEFIDVFTEIDEYDTNLSVVENYKEVQKKLFAESIASIKTEDYELTNINGHNARQIKVFGKVDGLDISYVVAFIEGDENIYMIMNWTIDNRFKRFKDTFEYINSTFKSPDNYISKKNKK</sequence>
<dbReference type="Gene3D" id="3.40.1000.10">
    <property type="entry name" value="Mog1/PsbP, alpha/beta/alpha sandwich"/>
    <property type="match status" value="1"/>
</dbReference>
<dbReference type="Proteomes" id="UP001285855">
    <property type="component" value="Unassembled WGS sequence"/>
</dbReference>
<protein>
    <recommendedName>
        <fullName evidence="3">Lipoprotein</fullName>
    </recommendedName>
</protein>
<name>A0ABU5ELK3_9FLAO</name>
<evidence type="ECO:0000313" key="2">
    <source>
        <dbReference type="Proteomes" id="UP001285855"/>
    </source>
</evidence>
<proteinExistence type="predicted"/>
<evidence type="ECO:0008006" key="3">
    <source>
        <dbReference type="Google" id="ProtNLM"/>
    </source>
</evidence>
<gene>
    <name evidence="1" type="ORF">SNF14_04755</name>
</gene>
<organism evidence="1 2">
    <name type="scientific">Winogradskyella aquimaris</name>
    <dbReference type="NCBI Taxonomy" id="864074"/>
    <lineage>
        <taxon>Bacteria</taxon>
        <taxon>Pseudomonadati</taxon>
        <taxon>Bacteroidota</taxon>
        <taxon>Flavobacteriia</taxon>
        <taxon>Flavobacteriales</taxon>
        <taxon>Flavobacteriaceae</taxon>
        <taxon>Winogradskyella</taxon>
    </lineage>
</organism>
<dbReference type="EMBL" id="JAXDAE010000003">
    <property type="protein sequence ID" value="MDY2586635.1"/>
    <property type="molecule type" value="Genomic_DNA"/>
</dbReference>
<dbReference type="RefSeq" id="WP_320555006.1">
    <property type="nucleotide sequence ID" value="NZ_JAXDAE010000003.1"/>
</dbReference>